<feature type="transmembrane region" description="Helical" evidence="1">
    <location>
        <begin position="392"/>
        <end position="413"/>
    </location>
</feature>
<dbReference type="PROSITE" id="PS50850">
    <property type="entry name" value="MFS"/>
    <property type="match status" value="1"/>
</dbReference>
<gene>
    <name evidence="3" type="ORF">MGWOODY_Clf681</name>
</gene>
<dbReference type="InterPro" id="IPR050327">
    <property type="entry name" value="Proton-linked_MCT"/>
</dbReference>
<dbReference type="AlphaFoldDB" id="A0A161KFU2"/>
<feature type="transmembrane region" description="Helical" evidence="1">
    <location>
        <begin position="358"/>
        <end position="386"/>
    </location>
</feature>
<organism evidence="3">
    <name type="scientific">hydrothermal vent metagenome</name>
    <dbReference type="NCBI Taxonomy" id="652676"/>
    <lineage>
        <taxon>unclassified sequences</taxon>
        <taxon>metagenomes</taxon>
        <taxon>ecological metagenomes</taxon>
    </lineage>
</organism>
<feature type="transmembrane region" description="Helical" evidence="1">
    <location>
        <begin position="329"/>
        <end position="346"/>
    </location>
</feature>
<keyword evidence="1" id="KW-1133">Transmembrane helix</keyword>
<feature type="transmembrane region" description="Helical" evidence="1">
    <location>
        <begin position="304"/>
        <end position="323"/>
    </location>
</feature>
<feature type="transmembrane region" description="Helical" evidence="1">
    <location>
        <begin position="76"/>
        <end position="93"/>
    </location>
</feature>
<evidence type="ECO:0000259" key="2">
    <source>
        <dbReference type="PROSITE" id="PS50850"/>
    </source>
</evidence>
<dbReference type="Pfam" id="PF07690">
    <property type="entry name" value="MFS_1"/>
    <property type="match status" value="1"/>
</dbReference>
<keyword evidence="1" id="KW-0812">Transmembrane</keyword>
<evidence type="ECO:0000256" key="1">
    <source>
        <dbReference type="SAM" id="Phobius"/>
    </source>
</evidence>
<feature type="transmembrane region" description="Helical" evidence="1">
    <location>
        <begin position="274"/>
        <end position="292"/>
    </location>
</feature>
<dbReference type="InterPro" id="IPR011701">
    <property type="entry name" value="MFS"/>
</dbReference>
<feature type="transmembrane region" description="Helical" evidence="1">
    <location>
        <begin position="133"/>
        <end position="157"/>
    </location>
</feature>
<dbReference type="InterPro" id="IPR020846">
    <property type="entry name" value="MFS_dom"/>
</dbReference>
<feature type="domain" description="Major facilitator superfamily (MFS) profile" evidence="2">
    <location>
        <begin position="1"/>
        <end position="418"/>
    </location>
</feature>
<feature type="transmembrane region" description="Helical" evidence="1">
    <location>
        <begin position="99"/>
        <end position="121"/>
    </location>
</feature>
<dbReference type="Gene3D" id="1.20.1250.20">
    <property type="entry name" value="MFS general substrate transporter like domains"/>
    <property type="match status" value="2"/>
</dbReference>
<feature type="transmembrane region" description="Helical" evidence="1">
    <location>
        <begin position="51"/>
        <end position="69"/>
    </location>
</feature>
<dbReference type="PANTHER" id="PTHR11360">
    <property type="entry name" value="MONOCARBOXYLATE TRANSPORTER"/>
    <property type="match status" value="1"/>
</dbReference>
<feature type="transmembrane region" description="Helical" evidence="1">
    <location>
        <begin position="163"/>
        <end position="181"/>
    </location>
</feature>
<feature type="transmembrane region" description="Helical" evidence="1">
    <location>
        <begin position="239"/>
        <end position="262"/>
    </location>
</feature>
<dbReference type="SUPFAM" id="SSF103473">
    <property type="entry name" value="MFS general substrate transporter"/>
    <property type="match status" value="1"/>
</dbReference>
<proteinExistence type="predicted"/>
<reference evidence="3" key="1">
    <citation type="submission" date="2015-10" db="EMBL/GenBank/DDBJ databases">
        <authorList>
            <person name="Gilbert D.G."/>
        </authorList>
    </citation>
    <scope>NUCLEOTIDE SEQUENCE</scope>
</reference>
<evidence type="ECO:0000313" key="3">
    <source>
        <dbReference type="EMBL" id="CUV02917.1"/>
    </source>
</evidence>
<dbReference type="EMBL" id="FAXA01000332">
    <property type="protein sequence ID" value="CUV02917.1"/>
    <property type="molecule type" value="Genomic_DNA"/>
</dbReference>
<dbReference type="PANTHER" id="PTHR11360:SF290">
    <property type="entry name" value="MONOCARBOXYLATE MFS PERMEASE"/>
    <property type="match status" value="1"/>
</dbReference>
<keyword evidence="1" id="KW-0472">Membrane</keyword>
<name>A0A161KFU2_9ZZZZ</name>
<dbReference type="GO" id="GO:0022857">
    <property type="term" value="F:transmembrane transporter activity"/>
    <property type="evidence" value="ECO:0007669"/>
    <property type="project" value="InterPro"/>
</dbReference>
<sequence>MRGMFYGWKLAGLALLVIGLASGPVWSGVGLWVKALEMHFGWSRAQLTGAFSLAQLEGSILGPFLGYLIDRLGPRRMVLIGLVITGLGFVLFSQTNNLLTFYVSYSLIMLGTAAGTWLPLMTVVNRWFIRKRGLAMAVAAEGSPLGGLLLLPILAWAITPSHFGWSTTALWIGIVFLALAFPITRFIRERPEDYAELPDGDPSPSTLMSQLDIGRSSSQDVGARDQPDFTASQAIRTSAFWLITFGHAFSSLLFATLTVHLVPMLTDHGMSLQSSAYVFSVMMGVAAAFQLIGGYIGDRIETRVAVAAFGFIQAAGFTVAVFAQSMPMAILFAVLFGAGFGGRNPLTVAIRAEYFGPNAFATITGLSSTPMYLFMLGAPLFAAFIFDTQGSYMIAWLILGGLGTMSGVLFLLAKKPLSPFFAKH</sequence>
<accession>A0A161KFU2</accession>
<dbReference type="InterPro" id="IPR036259">
    <property type="entry name" value="MFS_trans_sf"/>
</dbReference>
<protein>
    <submittedName>
        <fullName evidence="3">Transporter, putative</fullName>
    </submittedName>
</protein>